<dbReference type="EMBL" id="CYSB01000025">
    <property type="protein sequence ID" value="CUH65547.1"/>
    <property type="molecule type" value="Genomic_DNA"/>
</dbReference>
<accession>A0A0P1FPR0</accession>
<protein>
    <submittedName>
        <fullName evidence="2">Uncharacterized protein</fullName>
    </submittedName>
</protein>
<reference evidence="1 3" key="1">
    <citation type="submission" date="2015-09" db="EMBL/GenBank/DDBJ databases">
        <authorList>
            <person name="Rodrigo-Torres L."/>
            <person name="Arahal D.R."/>
        </authorList>
    </citation>
    <scope>NUCLEOTIDE SEQUENCE [LARGE SCALE GENOMIC DNA]</scope>
    <source>
        <strain evidence="1 3">CECT 5118</strain>
    </source>
</reference>
<evidence type="ECO:0000313" key="3">
    <source>
        <dbReference type="Proteomes" id="UP000051086"/>
    </source>
</evidence>
<dbReference type="AlphaFoldDB" id="A0A0P1FPR0"/>
<dbReference type="Proteomes" id="UP000051086">
    <property type="component" value="Unassembled WGS sequence"/>
</dbReference>
<gene>
    <name evidence="1" type="ORF">TL5118_01354</name>
    <name evidence="2" type="ORF">TL5120_00335</name>
</gene>
<evidence type="ECO:0000313" key="4">
    <source>
        <dbReference type="Proteomes" id="UP000051887"/>
    </source>
</evidence>
<reference evidence="2 4" key="2">
    <citation type="submission" date="2015-09" db="EMBL/GenBank/DDBJ databases">
        <authorList>
            <consortium name="Swine Surveillance"/>
        </authorList>
    </citation>
    <scope>NUCLEOTIDE SEQUENCE [LARGE SCALE GENOMIC DNA]</scope>
    <source>
        <strain evidence="2 4">5120</strain>
    </source>
</reference>
<evidence type="ECO:0000313" key="1">
    <source>
        <dbReference type="EMBL" id="CUH65547.1"/>
    </source>
</evidence>
<dbReference type="Proteomes" id="UP000051887">
    <property type="component" value="Unassembled WGS sequence"/>
</dbReference>
<keyword evidence="3" id="KW-1185">Reference proteome</keyword>
<organism evidence="2 4">
    <name type="scientific">Thalassovita autumnalis</name>
    <dbReference type="NCBI Taxonomy" id="2072972"/>
    <lineage>
        <taxon>Bacteria</taxon>
        <taxon>Pseudomonadati</taxon>
        <taxon>Pseudomonadota</taxon>
        <taxon>Alphaproteobacteria</taxon>
        <taxon>Rhodobacterales</taxon>
        <taxon>Roseobacteraceae</taxon>
        <taxon>Thalassovita</taxon>
    </lineage>
</organism>
<sequence>MPLEISILEKSDLMFMRSHGLVTDADSIAAFETYATHPAARPGQNMLADMSGIEESRIDYQKRMALHSIMEPILTMGGKARTYVMYVPDGKSAKLAKNYLRFWEAVPLIDVHLTASESEALLILQLPYRSFAEMIAAEKD</sequence>
<proteinExistence type="predicted"/>
<name>A0A0P1FPR0_9RHOB</name>
<evidence type="ECO:0000313" key="2">
    <source>
        <dbReference type="EMBL" id="CUH70558.1"/>
    </source>
</evidence>
<dbReference type="EMBL" id="CYSC01000007">
    <property type="protein sequence ID" value="CUH70558.1"/>
    <property type="molecule type" value="Genomic_DNA"/>
</dbReference>